<gene>
    <name evidence="1" type="ORF">J34TS1_11880</name>
</gene>
<evidence type="ECO:0000313" key="1">
    <source>
        <dbReference type="EMBL" id="GIO46423.1"/>
    </source>
</evidence>
<comment type="caution">
    <text evidence="1">The sequence shown here is derived from an EMBL/GenBank/DDBJ whole genome shotgun (WGS) entry which is preliminary data.</text>
</comment>
<name>A0A920CRH7_9BACL</name>
<keyword evidence="2" id="KW-1185">Reference proteome</keyword>
<dbReference type="AlphaFoldDB" id="A0A920CRH7"/>
<proteinExistence type="predicted"/>
<dbReference type="Proteomes" id="UP000682811">
    <property type="component" value="Unassembled WGS sequence"/>
</dbReference>
<sequence length="47" mass="5845">MVYMDELKRYEREWKKERMCCKNWLGENKQYIFHGGQGIMITLPPRH</sequence>
<protein>
    <submittedName>
        <fullName evidence="1">Uncharacterized protein</fullName>
    </submittedName>
</protein>
<dbReference type="EMBL" id="BORT01000004">
    <property type="protein sequence ID" value="GIO46423.1"/>
    <property type="molecule type" value="Genomic_DNA"/>
</dbReference>
<organism evidence="1 2">
    <name type="scientific">Paenibacillus azoreducens</name>
    <dbReference type="NCBI Taxonomy" id="116718"/>
    <lineage>
        <taxon>Bacteria</taxon>
        <taxon>Bacillati</taxon>
        <taxon>Bacillota</taxon>
        <taxon>Bacilli</taxon>
        <taxon>Bacillales</taxon>
        <taxon>Paenibacillaceae</taxon>
        <taxon>Paenibacillus</taxon>
    </lineage>
</organism>
<reference evidence="1 2" key="1">
    <citation type="submission" date="2021-03" db="EMBL/GenBank/DDBJ databases">
        <title>Antimicrobial resistance genes in bacteria isolated from Japanese honey, and their potential for conferring macrolide and lincosamide resistance in the American foulbrood pathogen Paenibacillus larvae.</title>
        <authorList>
            <person name="Okamoto M."/>
            <person name="Kumagai M."/>
            <person name="Kanamori H."/>
            <person name="Takamatsu D."/>
        </authorList>
    </citation>
    <scope>NUCLEOTIDE SEQUENCE [LARGE SCALE GENOMIC DNA]</scope>
    <source>
        <strain evidence="1 2">J34TS1</strain>
    </source>
</reference>
<evidence type="ECO:0000313" key="2">
    <source>
        <dbReference type="Proteomes" id="UP000682811"/>
    </source>
</evidence>
<accession>A0A920CRH7</accession>